<feature type="non-terminal residue" evidence="1">
    <location>
        <position position="1"/>
    </location>
</feature>
<comment type="caution">
    <text evidence="1">The sequence shown here is derived from an EMBL/GenBank/DDBJ whole genome shotgun (WGS) entry which is preliminary data.</text>
</comment>
<dbReference type="AlphaFoldDB" id="X1HIN9"/>
<protein>
    <submittedName>
        <fullName evidence="1">Uncharacterized protein</fullName>
    </submittedName>
</protein>
<feature type="non-terminal residue" evidence="1">
    <location>
        <position position="266"/>
    </location>
</feature>
<sequence length="266" mass="29761">ELGEGNKFLAFRVKIGDLTGPNSNEVKDRMLYLDEFKVYIESDFNSLINDNWDVIGQSAQTSVGNLGGDDCLYLASGGIKLNNHFPTTYNIDWGETYRAFFRFDRGNSETAITVGIGESSGIELGHGKDIALSAGYNTVEIYYKRNSNTWELYVNGIKYGFTAPSPMYLYPVLTVTNQHILLTEIKNQVFVKMTDKPDGTGIYNYSPTKGVGTGNGKNDLQFSDLNIQREIIYSFNDDFVPEKIDGEVFEDLRLWADIDYSSSGSV</sequence>
<name>X1HIN9_9ZZZZ</name>
<evidence type="ECO:0000313" key="1">
    <source>
        <dbReference type="EMBL" id="GAH69971.1"/>
    </source>
</evidence>
<reference evidence="1" key="1">
    <citation type="journal article" date="2014" name="Front. Microbiol.">
        <title>High frequency of phylogenetically diverse reductive dehalogenase-homologous genes in deep subseafloor sedimentary metagenomes.</title>
        <authorList>
            <person name="Kawai M."/>
            <person name="Futagami T."/>
            <person name="Toyoda A."/>
            <person name="Takaki Y."/>
            <person name="Nishi S."/>
            <person name="Hori S."/>
            <person name="Arai W."/>
            <person name="Tsubouchi T."/>
            <person name="Morono Y."/>
            <person name="Uchiyama I."/>
            <person name="Ito T."/>
            <person name="Fujiyama A."/>
            <person name="Inagaki F."/>
            <person name="Takami H."/>
        </authorList>
    </citation>
    <scope>NUCLEOTIDE SEQUENCE</scope>
    <source>
        <strain evidence="1">Expedition CK06-06</strain>
    </source>
</reference>
<organism evidence="1">
    <name type="scientific">marine sediment metagenome</name>
    <dbReference type="NCBI Taxonomy" id="412755"/>
    <lineage>
        <taxon>unclassified sequences</taxon>
        <taxon>metagenomes</taxon>
        <taxon>ecological metagenomes</taxon>
    </lineage>
</organism>
<dbReference type="EMBL" id="BARU01029704">
    <property type="protein sequence ID" value="GAH69971.1"/>
    <property type="molecule type" value="Genomic_DNA"/>
</dbReference>
<gene>
    <name evidence="1" type="ORF">S03H2_47212</name>
</gene>
<proteinExistence type="predicted"/>
<accession>X1HIN9</accession>